<name>A0A2J6R7I4_HYAVF</name>
<dbReference type="EMBL" id="KZ613954">
    <property type="protein sequence ID" value="PMD34474.1"/>
    <property type="molecule type" value="Genomic_DNA"/>
</dbReference>
<feature type="domain" description="Zn(2)-C6 fungal-type" evidence="3">
    <location>
        <begin position="7"/>
        <end position="35"/>
    </location>
</feature>
<protein>
    <recommendedName>
        <fullName evidence="3">Zn(2)-C6 fungal-type domain-containing protein</fullName>
    </recommendedName>
</protein>
<dbReference type="Pfam" id="PF00172">
    <property type="entry name" value="Zn_clus"/>
    <property type="match status" value="1"/>
</dbReference>
<evidence type="ECO:0000256" key="1">
    <source>
        <dbReference type="ARBA" id="ARBA00023242"/>
    </source>
</evidence>
<dbReference type="PROSITE" id="PS00463">
    <property type="entry name" value="ZN2_CY6_FUNGAL_1"/>
    <property type="match status" value="1"/>
</dbReference>
<keyword evidence="5" id="KW-1185">Reference proteome</keyword>
<feature type="region of interest" description="Disordered" evidence="2">
    <location>
        <begin position="51"/>
        <end position="75"/>
    </location>
</feature>
<evidence type="ECO:0000313" key="4">
    <source>
        <dbReference type="EMBL" id="PMD34474.1"/>
    </source>
</evidence>
<dbReference type="PROSITE" id="PS50048">
    <property type="entry name" value="ZN2_CY6_FUNGAL_2"/>
    <property type="match status" value="1"/>
</dbReference>
<organism evidence="4 5">
    <name type="scientific">Hyaloscypha variabilis (strain UAMH 11265 / GT02V1 / F)</name>
    <name type="common">Meliniomyces variabilis</name>
    <dbReference type="NCBI Taxonomy" id="1149755"/>
    <lineage>
        <taxon>Eukaryota</taxon>
        <taxon>Fungi</taxon>
        <taxon>Dikarya</taxon>
        <taxon>Ascomycota</taxon>
        <taxon>Pezizomycotina</taxon>
        <taxon>Leotiomycetes</taxon>
        <taxon>Helotiales</taxon>
        <taxon>Hyaloscyphaceae</taxon>
        <taxon>Hyaloscypha</taxon>
        <taxon>Hyaloscypha variabilis</taxon>
    </lineage>
</organism>
<accession>A0A2J6R7I4</accession>
<dbReference type="SUPFAM" id="SSF57701">
    <property type="entry name" value="Zn2/Cys6 DNA-binding domain"/>
    <property type="match status" value="1"/>
</dbReference>
<dbReference type="Proteomes" id="UP000235786">
    <property type="component" value="Unassembled WGS sequence"/>
</dbReference>
<dbReference type="AlphaFoldDB" id="A0A2J6R7I4"/>
<dbReference type="OrthoDB" id="2991872at2759"/>
<proteinExistence type="predicted"/>
<evidence type="ECO:0000256" key="2">
    <source>
        <dbReference type="SAM" id="MobiDB-lite"/>
    </source>
</evidence>
<dbReference type="STRING" id="1149755.A0A2J6R7I4"/>
<reference evidence="4 5" key="1">
    <citation type="submission" date="2016-04" db="EMBL/GenBank/DDBJ databases">
        <title>A degradative enzymes factory behind the ericoid mycorrhizal symbiosis.</title>
        <authorList>
            <consortium name="DOE Joint Genome Institute"/>
            <person name="Martino E."/>
            <person name="Morin E."/>
            <person name="Grelet G."/>
            <person name="Kuo A."/>
            <person name="Kohler A."/>
            <person name="Daghino S."/>
            <person name="Barry K."/>
            <person name="Choi C."/>
            <person name="Cichocki N."/>
            <person name="Clum A."/>
            <person name="Copeland A."/>
            <person name="Hainaut M."/>
            <person name="Haridas S."/>
            <person name="Labutti K."/>
            <person name="Lindquist E."/>
            <person name="Lipzen A."/>
            <person name="Khouja H.-R."/>
            <person name="Murat C."/>
            <person name="Ohm R."/>
            <person name="Olson A."/>
            <person name="Spatafora J."/>
            <person name="Veneault-Fourrey C."/>
            <person name="Henrissat B."/>
            <person name="Grigoriev I."/>
            <person name="Martin F."/>
            <person name="Perotto S."/>
        </authorList>
    </citation>
    <scope>NUCLEOTIDE SEQUENCE [LARGE SCALE GENOMIC DNA]</scope>
    <source>
        <strain evidence="4 5">F</strain>
    </source>
</reference>
<sequence length="497" mass="56551">MPYPSAGCQTCRLRRIKCDETTPICQRCAKSGRVCQSKTFKKPSFSIHVENPYASGETKRPRGPRPRPRPSLTHVRPTLDVSSRALSYYLNYYLHELPDLPTISACMSECLTTWKASKRECDMVDLAVSAVALAIFARTQQNTLAAREAVATYGHLLRVAQRKITQAELLICNETRSDEFMLTVVLMAWYETTMHQPANFKQYMLPVSLHSWLHHDGAMAILKVWNDRLRNNTPSSITKQTRRGLLRSALLRNCSLPKWVRDGNQFGEHGIDLGFDRILVRVVILRHSFKMAEQNKYLEMGEIEEMTNEARELDEACIQWRVQTPNEWKSELHTVPTSWSRTDFYSSTVFSFARQGYAAIWIQYFALRMLINSTLLGLTRLYHPPSLQIHTSTYNEQCCAHTTQLQETTDSLVSTIPFSLGQFSTDETGVSDSQHKFNFNTDETIPPALALPIIWPLSVVSSLDGINHNHQLWIKSKLVHLGRLLGDGALQCAGTDQ</sequence>
<keyword evidence="1" id="KW-0539">Nucleus</keyword>
<dbReference type="InterPro" id="IPR001138">
    <property type="entry name" value="Zn2Cys6_DnaBD"/>
</dbReference>
<dbReference type="Gene3D" id="4.10.240.10">
    <property type="entry name" value="Zn(2)-C6 fungal-type DNA-binding domain"/>
    <property type="match status" value="1"/>
</dbReference>
<dbReference type="InterPro" id="IPR036864">
    <property type="entry name" value="Zn2-C6_fun-type_DNA-bd_sf"/>
</dbReference>
<dbReference type="SMART" id="SM00066">
    <property type="entry name" value="GAL4"/>
    <property type="match status" value="1"/>
</dbReference>
<gene>
    <name evidence="4" type="ORF">L207DRAFT_468782</name>
</gene>
<dbReference type="GO" id="GO:0000981">
    <property type="term" value="F:DNA-binding transcription factor activity, RNA polymerase II-specific"/>
    <property type="evidence" value="ECO:0007669"/>
    <property type="project" value="InterPro"/>
</dbReference>
<dbReference type="GO" id="GO:0008270">
    <property type="term" value="F:zinc ion binding"/>
    <property type="evidence" value="ECO:0007669"/>
    <property type="project" value="InterPro"/>
</dbReference>
<evidence type="ECO:0000313" key="5">
    <source>
        <dbReference type="Proteomes" id="UP000235786"/>
    </source>
</evidence>
<dbReference type="PANTHER" id="PTHR38791">
    <property type="entry name" value="ZN(II)2CYS6 TRANSCRIPTION FACTOR (EUROFUNG)-RELATED-RELATED"/>
    <property type="match status" value="1"/>
</dbReference>
<dbReference type="InterPro" id="IPR053175">
    <property type="entry name" value="DHMBA_Reg_Transcription_Factor"/>
</dbReference>
<dbReference type="CDD" id="cd00067">
    <property type="entry name" value="GAL4"/>
    <property type="match status" value="1"/>
</dbReference>
<evidence type="ECO:0000259" key="3">
    <source>
        <dbReference type="PROSITE" id="PS50048"/>
    </source>
</evidence>